<dbReference type="EMBL" id="CP050995">
    <property type="protein sequence ID" value="QIY90429.1"/>
    <property type="molecule type" value="Genomic_DNA"/>
</dbReference>
<protein>
    <submittedName>
        <fullName evidence="1">Uncharacterized protein</fullName>
    </submittedName>
</protein>
<keyword evidence="2" id="KW-1185">Reference proteome</keyword>
<evidence type="ECO:0000313" key="1">
    <source>
        <dbReference type="EMBL" id="QIY90429.1"/>
    </source>
</evidence>
<name>A0ABX6KSM3_CHRGL</name>
<reference evidence="1 2" key="1">
    <citation type="submission" date="2019-09" db="EMBL/GenBank/DDBJ databases">
        <title>FDA dAtabase for Regulatory Grade micrObial Sequences (FDA-ARGOS): Supporting development and validation of Infectious Disease Dx tests.</title>
        <authorList>
            <person name="Sciortino C."/>
            <person name="Tallon L."/>
            <person name="Sadzewicz L."/>
            <person name="Vavikolanu K."/>
            <person name="Mehta A."/>
            <person name="Aluvathingal J."/>
            <person name="Nadendla S."/>
            <person name="Nandy P."/>
            <person name="Geyer C."/>
            <person name="Yan Y."/>
            <person name="Sichtig H."/>
        </authorList>
    </citation>
    <scope>NUCLEOTIDE SEQUENCE [LARGE SCALE GENOMIC DNA]</scope>
    <source>
        <strain evidence="1 2">FDAARGOS_636</strain>
    </source>
</reference>
<gene>
    <name evidence="1" type="ORF">FOB44_07040</name>
</gene>
<evidence type="ECO:0000313" key="2">
    <source>
        <dbReference type="Proteomes" id="UP000501570"/>
    </source>
</evidence>
<accession>A0ABX6KSM3</accession>
<dbReference type="RefSeq" id="WP_168238085.1">
    <property type="nucleotide sequence ID" value="NZ_CP050995.1"/>
</dbReference>
<proteinExistence type="predicted"/>
<sequence length="136" mass="16110">MNMYINAQKKAVQKKEERTQIKALDTLSYLKAFETNKKEYIGKKFSYLLAKMDKIQPQTVWSVPNAKDSMVVAKSLFRFYDTNYPIMNEVKMLITWETGLPFKTVNFNNSRNKFYFSASEKLFYGNKIVKNILIYR</sequence>
<dbReference type="Proteomes" id="UP000501570">
    <property type="component" value="Chromosome"/>
</dbReference>
<organism evidence="1 2">
    <name type="scientific">Chryseobacterium gallinarum</name>
    <dbReference type="NCBI Taxonomy" id="1324352"/>
    <lineage>
        <taxon>Bacteria</taxon>
        <taxon>Pseudomonadati</taxon>
        <taxon>Bacteroidota</taxon>
        <taxon>Flavobacteriia</taxon>
        <taxon>Flavobacteriales</taxon>
        <taxon>Weeksellaceae</taxon>
        <taxon>Chryseobacterium group</taxon>
        <taxon>Chryseobacterium</taxon>
    </lineage>
</organism>